<evidence type="ECO:0000256" key="3">
    <source>
        <dbReference type="ARBA" id="ARBA00022553"/>
    </source>
</evidence>
<organism evidence="10 11">
    <name type="scientific">Ophiocordyceps sinensis</name>
    <dbReference type="NCBI Taxonomy" id="72228"/>
    <lineage>
        <taxon>Eukaryota</taxon>
        <taxon>Fungi</taxon>
        <taxon>Dikarya</taxon>
        <taxon>Ascomycota</taxon>
        <taxon>Pezizomycotina</taxon>
        <taxon>Sordariomycetes</taxon>
        <taxon>Hypocreomycetidae</taxon>
        <taxon>Hypocreales</taxon>
        <taxon>Ophiocordycipitaceae</taxon>
        <taxon>Ophiocordyceps</taxon>
    </lineage>
</organism>
<feature type="domain" description="Centrosomin N-terminal motif 1" evidence="8">
    <location>
        <begin position="179"/>
        <end position="252"/>
    </location>
</feature>
<dbReference type="GO" id="GO:0000796">
    <property type="term" value="C:condensin complex"/>
    <property type="evidence" value="ECO:0007669"/>
    <property type="project" value="TreeGrafter"/>
</dbReference>
<dbReference type="InterPro" id="IPR019528">
    <property type="entry name" value="PACT_domain"/>
</dbReference>
<dbReference type="PANTHER" id="PTHR43941">
    <property type="entry name" value="STRUCTURAL MAINTENANCE OF CHROMOSOMES PROTEIN 2"/>
    <property type="match status" value="1"/>
</dbReference>
<dbReference type="GO" id="GO:0005815">
    <property type="term" value="C:microtubule organizing center"/>
    <property type="evidence" value="ECO:0007669"/>
    <property type="project" value="UniProtKB-SubCell"/>
</dbReference>
<accession>A0A8H4PXB7</accession>
<feature type="compositionally biased region" description="Polar residues" evidence="7">
    <location>
        <begin position="47"/>
        <end position="60"/>
    </location>
</feature>
<dbReference type="GO" id="GO:0007076">
    <property type="term" value="P:mitotic chromosome condensation"/>
    <property type="evidence" value="ECO:0007669"/>
    <property type="project" value="TreeGrafter"/>
</dbReference>
<feature type="compositionally biased region" description="Basic and acidic residues" evidence="7">
    <location>
        <begin position="1025"/>
        <end position="1040"/>
    </location>
</feature>
<evidence type="ECO:0000256" key="6">
    <source>
        <dbReference type="SAM" id="Coils"/>
    </source>
</evidence>
<comment type="caution">
    <text evidence="10">The sequence shown here is derived from an EMBL/GenBank/DDBJ whole genome shotgun (WGS) entry which is preliminary data.</text>
</comment>
<keyword evidence="3" id="KW-0597">Phosphoprotein</keyword>
<feature type="region of interest" description="Disordered" evidence="7">
    <location>
        <begin position="342"/>
        <end position="374"/>
    </location>
</feature>
<comment type="subcellular location">
    <subcellularLocation>
        <location evidence="1">Cytoplasm</location>
        <location evidence="1">Cytoskeleton</location>
        <location evidence="1">Microtubule organizing center</location>
    </subcellularLocation>
</comment>
<feature type="domain" description="Pericentrin/AKAP-450 centrosomal targeting" evidence="9">
    <location>
        <begin position="1226"/>
        <end position="1319"/>
    </location>
</feature>
<dbReference type="PANTHER" id="PTHR43941:SF1">
    <property type="entry name" value="STRUCTURAL MAINTENANCE OF CHROMOSOMES PROTEIN 2"/>
    <property type="match status" value="1"/>
</dbReference>
<feature type="region of interest" description="Disordered" evidence="7">
    <location>
        <begin position="1"/>
        <end position="79"/>
    </location>
</feature>
<keyword evidence="4 6" id="KW-0175">Coiled coil</keyword>
<dbReference type="GO" id="GO:0000785">
    <property type="term" value="C:chromatin"/>
    <property type="evidence" value="ECO:0007669"/>
    <property type="project" value="TreeGrafter"/>
</dbReference>
<dbReference type="GO" id="GO:0005737">
    <property type="term" value="C:cytoplasm"/>
    <property type="evidence" value="ECO:0007669"/>
    <property type="project" value="UniProtKB-ARBA"/>
</dbReference>
<dbReference type="GO" id="GO:0003682">
    <property type="term" value="F:chromatin binding"/>
    <property type="evidence" value="ECO:0007669"/>
    <property type="project" value="TreeGrafter"/>
</dbReference>
<evidence type="ECO:0000259" key="9">
    <source>
        <dbReference type="Pfam" id="PF10495"/>
    </source>
</evidence>
<feature type="region of interest" description="Disordered" evidence="7">
    <location>
        <begin position="737"/>
        <end position="760"/>
    </location>
</feature>
<dbReference type="OrthoDB" id="10255000at2759"/>
<keyword evidence="2" id="KW-0963">Cytoplasm</keyword>
<name>A0A8H4PXB7_9HYPO</name>
<evidence type="ECO:0000256" key="2">
    <source>
        <dbReference type="ARBA" id="ARBA00022490"/>
    </source>
</evidence>
<dbReference type="SUPFAM" id="SSF57997">
    <property type="entry name" value="Tropomyosin"/>
    <property type="match status" value="1"/>
</dbReference>
<feature type="coiled-coil region" evidence="6">
    <location>
        <begin position="778"/>
        <end position="935"/>
    </location>
</feature>
<feature type="region of interest" description="Disordered" evidence="7">
    <location>
        <begin position="1020"/>
        <end position="1048"/>
    </location>
</feature>
<evidence type="ECO:0000256" key="7">
    <source>
        <dbReference type="SAM" id="MobiDB-lite"/>
    </source>
</evidence>
<evidence type="ECO:0000256" key="4">
    <source>
        <dbReference type="ARBA" id="ARBA00023054"/>
    </source>
</evidence>
<dbReference type="Pfam" id="PF10495">
    <property type="entry name" value="PACT_coil_coil"/>
    <property type="match status" value="1"/>
</dbReference>
<proteinExistence type="predicted"/>
<keyword evidence="5" id="KW-0206">Cytoskeleton</keyword>
<dbReference type="InterPro" id="IPR012943">
    <property type="entry name" value="Cnn_1N"/>
</dbReference>
<evidence type="ECO:0000313" key="10">
    <source>
        <dbReference type="EMBL" id="KAF4512123.1"/>
    </source>
</evidence>
<gene>
    <name evidence="10" type="ORF">G6O67_001303</name>
</gene>
<dbReference type="EMBL" id="JAAVMX010000002">
    <property type="protein sequence ID" value="KAF4512123.1"/>
    <property type="molecule type" value="Genomic_DNA"/>
</dbReference>
<dbReference type="GO" id="GO:0000793">
    <property type="term" value="C:condensed chromosome"/>
    <property type="evidence" value="ECO:0007669"/>
    <property type="project" value="TreeGrafter"/>
</dbReference>
<evidence type="ECO:0000259" key="8">
    <source>
        <dbReference type="Pfam" id="PF07989"/>
    </source>
</evidence>
<feature type="region of interest" description="Disordered" evidence="7">
    <location>
        <begin position="1273"/>
        <end position="1297"/>
    </location>
</feature>
<protein>
    <recommendedName>
        <fullName evidence="12">Spindle associated</fullName>
    </recommendedName>
</protein>
<evidence type="ECO:0000256" key="5">
    <source>
        <dbReference type="ARBA" id="ARBA00023212"/>
    </source>
</evidence>
<reference evidence="10 11" key="1">
    <citation type="journal article" date="2020" name="Genome Biol. Evol.">
        <title>A new high-quality draft genome assembly of the Chinese cordyceps Ophiocordyceps sinensis.</title>
        <authorList>
            <person name="Shu R."/>
            <person name="Zhang J."/>
            <person name="Meng Q."/>
            <person name="Zhang H."/>
            <person name="Zhou G."/>
            <person name="Li M."/>
            <person name="Wu P."/>
            <person name="Zhao Y."/>
            <person name="Chen C."/>
            <person name="Qin Q."/>
        </authorList>
    </citation>
    <scope>NUCLEOTIDE SEQUENCE [LARGE SCALE GENOMIC DNA]</scope>
    <source>
        <strain evidence="10 11">IOZ07</strain>
    </source>
</reference>
<evidence type="ECO:0000256" key="1">
    <source>
        <dbReference type="ARBA" id="ARBA00004267"/>
    </source>
</evidence>
<dbReference type="Proteomes" id="UP000557566">
    <property type="component" value="Unassembled WGS sequence"/>
</dbReference>
<sequence length="1352" mass="154373">MAPPGFGGALDTPRTNIGDATYLSRPPDFADVSQEASFQSPGKDGNLLQQLRNGRSNGHNLRTPRQRGPLTDRRNLPLSVGGAEFTPLLKSATRNSVRQYGKENGAAVQNTPALDRIEEDDMTPVPRLDTSAYLGSRNQSYLDNTLPQVDSSSVASTPAAMQIRRGKDKGPLQDGNQLSLREQENVIDRIEKENFGLKLKIHFLEEALRKAGPGFSEAALKENTELKVDKVTMQRELHRYKKHVTSAERDLESYRRQMMELQDKAKRKHSDEGQGVELEELRKILQEREADMIDLQHQLDQSPRDGAELGELKDDIEDLEADLREKDRIITEHEDELEDLRDRLENAEDKARDSRRLAAEMEKASSGKDLEEAKETIQDLEQNIRRLEEQVEDMKVRMDEGMARRERAEQDLQELQEDMADKSVVAKGLSRQFEDKFARLQKELDRSSEEYAALEKELGRANEDNAELKATTKALRQESEVYRQDRESDSIRVQELEAELLTIADERDLLQSRHGALSKESSSLEQDVERLERKIQELEESLSQEREYALETEKDLRNQYSGEIARLNDEVSRLQAEIREKDNLYDNDSEKWENQMQTLESERDRVEEKATGLQRTIDRLRQAEGNLSDKESKLKEAIESETERHKSEEAIMTRQIDDLQDALDTRQGLLVNLRNELSSVREELRQTQIDYQSQVTKVVALEDEVEVLQTSSATRGNQELESVKRECDKLRGQLSELQRQQAETKRGTSPVSERGAQQSAELTTARLRSQLSDVTFQLKRAADDQQSLKDQLATLKVQLHSSTTSLAEARAERDELDDQLGCANSHENDTPQVDQERLDLRTAKMKLDSEVRRLRDENRALTDQRASIEKTLEDEFERAAAEDERLRQEVVELQAKLRQTSASESQDLATTRRTVRELERRIEDYQMQLVSLQTRDGGDNSSDLSMIRKHLSASRQKELEFLQRDSAHRNVVKGLRSQIADLERQLHDDQVLRLTGSPGASPTRNDEGRATASELRAQLSTAQRSVHEWESRSRDSEHRAAHATQDLQRQLSDLEDQKLVLEEVLEEARLQAEETAAQHEKAMRRMQHKLDQAERGREAAVEAQTANSKQHRHLRKSQAEVENLEHDVRQQQDLIDGLVAAEASLRRKLDRARSERAAYRVSAEKLQRDIQRLQTSAAGANQAQLTPARGTDEALETVVRAAQGAERRHEKELRGMVMQVEWMQARWEREASLRSDAAYAKRFLQLQLDVASACNKAQLRELEHIRTNLLHSRKPLAYPPADDDASGSSSRGTRPAPSLRPVLIAARFIARARISARGWARHEAMRCRLAAAIEEQRRAKRSMRLQVVAADA</sequence>
<feature type="region of interest" description="Disordered" evidence="7">
    <location>
        <begin position="149"/>
        <end position="176"/>
    </location>
</feature>
<keyword evidence="11" id="KW-1185">Reference proteome</keyword>
<evidence type="ECO:0000313" key="11">
    <source>
        <dbReference type="Proteomes" id="UP000557566"/>
    </source>
</evidence>
<dbReference type="Pfam" id="PF07989">
    <property type="entry name" value="Cnn_1N"/>
    <property type="match status" value="1"/>
</dbReference>
<evidence type="ECO:0008006" key="12">
    <source>
        <dbReference type="Google" id="ProtNLM"/>
    </source>
</evidence>